<proteinExistence type="predicted"/>
<dbReference type="EMBL" id="CP031093">
    <property type="protein sequence ID" value="QCF27355.1"/>
    <property type="molecule type" value="Genomic_DNA"/>
</dbReference>
<feature type="region of interest" description="Disordered" evidence="1">
    <location>
        <begin position="14"/>
        <end position="51"/>
    </location>
</feature>
<dbReference type="KEGG" id="hmi:soil367_16250"/>
<dbReference type="OrthoDB" id="7066343at2"/>
<keyword evidence="3" id="KW-1185">Reference proteome</keyword>
<dbReference type="RefSeq" id="WP_136550066.1">
    <property type="nucleotide sequence ID" value="NZ_CP031093.1"/>
</dbReference>
<protein>
    <submittedName>
        <fullName evidence="2">Uncharacterized protein</fullName>
    </submittedName>
</protein>
<sequence length="117" mass="12561">MLVLVLLSGCTLAPPQSEPERPVPVEVELDPPAQRPTPEPPKTVVKPPSPACEWTHTKGVAEVVALDDDEAEFRFYPGNIPVPVAESQRLESGTEFKAVLLQADGCAPKLKVVDSVP</sequence>
<dbReference type="AlphaFoldDB" id="A0A4P7XKD9"/>
<organism evidence="2 3">
    <name type="scientific">Hydrocarboniclastica marina</name>
    <dbReference type="NCBI Taxonomy" id="2259620"/>
    <lineage>
        <taxon>Bacteria</taxon>
        <taxon>Pseudomonadati</taxon>
        <taxon>Pseudomonadota</taxon>
        <taxon>Gammaproteobacteria</taxon>
        <taxon>Alteromonadales</taxon>
        <taxon>Alteromonadaceae</taxon>
        <taxon>Hydrocarboniclastica</taxon>
    </lineage>
</organism>
<evidence type="ECO:0000256" key="1">
    <source>
        <dbReference type="SAM" id="MobiDB-lite"/>
    </source>
</evidence>
<name>A0A4P7XKD9_9ALTE</name>
<accession>A0A4P7XKD9</accession>
<dbReference type="Proteomes" id="UP000298049">
    <property type="component" value="Chromosome"/>
</dbReference>
<reference evidence="2 3" key="1">
    <citation type="submission" date="2018-07" db="EMBL/GenBank/DDBJ databases">
        <title>Marsedoiliclastica nanhaica gen. nov. sp. nov., a novel marine hydrocarbonoclastic bacterium isolated from an in-situ enriched hydrocarbon-degrading consortium in deep-sea sediment.</title>
        <authorList>
            <person name="Dong C."/>
            <person name="Ma T."/>
            <person name="Liu R."/>
            <person name="Shao Z."/>
        </authorList>
    </citation>
    <scope>NUCLEOTIDE SEQUENCE [LARGE SCALE GENOMIC DNA]</scope>
    <source>
        <strain evidence="3">soil36-7</strain>
    </source>
</reference>
<evidence type="ECO:0000313" key="2">
    <source>
        <dbReference type="EMBL" id="QCF27355.1"/>
    </source>
</evidence>
<evidence type="ECO:0000313" key="3">
    <source>
        <dbReference type="Proteomes" id="UP000298049"/>
    </source>
</evidence>
<gene>
    <name evidence="2" type="ORF">soil367_16250</name>
</gene>